<dbReference type="GO" id="GO:0004252">
    <property type="term" value="F:serine-type endopeptidase activity"/>
    <property type="evidence" value="ECO:0007669"/>
    <property type="project" value="UniProtKB-UniRule"/>
</dbReference>
<dbReference type="EC" id="3.4.21.-" evidence="12"/>
<comment type="domain">
    <text evidence="12">The clip domain consists of 35-55 residues which are 'knitted' together usually by 3 conserved disulfide bonds forming a clip-like compact structure.</text>
</comment>
<dbReference type="SUPFAM" id="SSF50494">
    <property type="entry name" value="Trypsin-like serine proteases"/>
    <property type="match status" value="1"/>
</dbReference>
<dbReference type="AlphaFoldDB" id="A0A182WCY3"/>
<keyword evidence="4 12" id="KW-0645">Protease</keyword>
<keyword evidence="3" id="KW-0399">Innate immunity</keyword>
<evidence type="ECO:0000256" key="10">
    <source>
        <dbReference type="ARBA" id="ARBA00023180"/>
    </source>
</evidence>
<dbReference type="PANTHER" id="PTHR24252:SF7">
    <property type="entry name" value="HYALIN"/>
    <property type="match status" value="1"/>
</dbReference>
<keyword evidence="2 12" id="KW-0964">Secreted</keyword>
<dbReference type="InterPro" id="IPR043504">
    <property type="entry name" value="Peptidase_S1_PA_chymotrypsin"/>
</dbReference>
<feature type="signal peptide" evidence="12">
    <location>
        <begin position="1"/>
        <end position="23"/>
    </location>
</feature>
<evidence type="ECO:0000256" key="5">
    <source>
        <dbReference type="ARBA" id="ARBA00022729"/>
    </source>
</evidence>
<dbReference type="InterPro" id="IPR001314">
    <property type="entry name" value="Peptidase_S1A"/>
</dbReference>
<dbReference type="InterPro" id="IPR018114">
    <property type="entry name" value="TRYPSIN_HIS"/>
</dbReference>
<dbReference type="Gene3D" id="3.30.1640.30">
    <property type="match status" value="1"/>
</dbReference>
<name>A0A182WCY3_9DIPT</name>
<dbReference type="PROSITE" id="PS50240">
    <property type="entry name" value="TRYPSIN_DOM"/>
    <property type="match status" value="1"/>
</dbReference>
<evidence type="ECO:0000256" key="3">
    <source>
        <dbReference type="ARBA" id="ARBA00022588"/>
    </source>
</evidence>
<feature type="chain" id="PRO_5023974275" description="CLIP domain-containing serine protease" evidence="12">
    <location>
        <begin position="24"/>
        <end position="365"/>
    </location>
</feature>
<dbReference type="InterPro" id="IPR009003">
    <property type="entry name" value="Peptidase_S1_PA"/>
</dbReference>
<organism evidence="14 15">
    <name type="scientific">Anopheles minimus</name>
    <dbReference type="NCBI Taxonomy" id="112268"/>
    <lineage>
        <taxon>Eukaryota</taxon>
        <taxon>Metazoa</taxon>
        <taxon>Ecdysozoa</taxon>
        <taxon>Arthropoda</taxon>
        <taxon>Hexapoda</taxon>
        <taxon>Insecta</taxon>
        <taxon>Pterygota</taxon>
        <taxon>Neoptera</taxon>
        <taxon>Endopterygota</taxon>
        <taxon>Diptera</taxon>
        <taxon>Nematocera</taxon>
        <taxon>Culicoidea</taxon>
        <taxon>Culicidae</taxon>
        <taxon>Anophelinae</taxon>
        <taxon>Anopheles</taxon>
    </lineage>
</organism>
<reference evidence="14" key="2">
    <citation type="submission" date="2020-05" db="UniProtKB">
        <authorList>
            <consortium name="EnsemblMetazoa"/>
        </authorList>
    </citation>
    <scope>IDENTIFICATION</scope>
    <source>
        <strain evidence="14">MINIMUS1</strain>
    </source>
</reference>
<dbReference type="GO" id="GO:0005576">
    <property type="term" value="C:extracellular region"/>
    <property type="evidence" value="ECO:0007669"/>
    <property type="project" value="UniProtKB-SubCell"/>
</dbReference>
<keyword evidence="7 12" id="KW-0720">Serine protease</keyword>
<keyword evidence="6 12" id="KW-0378">Hydrolase</keyword>
<evidence type="ECO:0000256" key="1">
    <source>
        <dbReference type="ARBA" id="ARBA00004613"/>
    </source>
</evidence>
<dbReference type="PANTHER" id="PTHR24252">
    <property type="entry name" value="ACROSIN-RELATED"/>
    <property type="match status" value="1"/>
</dbReference>
<dbReference type="STRING" id="112268.A0A182WCY3"/>
<keyword evidence="9" id="KW-1015">Disulfide bond</keyword>
<dbReference type="FunFam" id="2.40.10.10:FF:000028">
    <property type="entry name" value="Serine protease easter"/>
    <property type="match status" value="1"/>
</dbReference>
<dbReference type="EnsemblMetazoa" id="AMIN008220-RA">
    <property type="protein sequence ID" value="AMIN008220-PA"/>
    <property type="gene ID" value="AMIN008220"/>
</dbReference>
<evidence type="ECO:0000256" key="7">
    <source>
        <dbReference type="ARBA" id="ARBA00022825"/>
    </source>
</evidence>
<protein>
    <recommendedName>
        <fullName evidence="12">CLIP domain-containing serine protease</fullName>
        <ecNumber evidence="12">3.4.21.-</ecNumber>
    </recommendedName>
</protein>
<keyword evidence="8" id="KW-0391">Immunity</keyword>
<dbReference type="SMART" id="SM00020">
    <property type="entry name" value="Tryp_SPc"/>
    <property type="match status" value="1"/>
</dbReference>
<accession>A0A182WCY3</accession>
<sequence length="365" mass="40526">MIHVRFAVLEVYSFLLPALIVLAQLNQDCITTTGEPGRCVRLAQCTPIAETANLPTIRKKQEMTLTALLNACNSSRTAPDRIVCCPNQRKGKGAFDTTTTSVVSIYVRRPISTTTVRTTNVYERYKSILPQQCGKKSNLITHAIGSALDDDNEHVWVVHLEIQKVSNTDNDGRCVGTLIHKSFVLTAAHCLYFSSAENIKLYFGNVNIATLEKCLEDNTCEERTAEKLIIHNEYNKHSRMNDIGLVKLRDPIQPSTDVAPACLPLNFNFEEVLSKDARVVSLGWGETEDGNMSDTKRIVTLNVIPQNECRSELQKNHRYNNMPRSFICTVGEIAGHDVCNGDSGAPLLRLHEGQNIVIGIISFGP</sequence>
<evidence type="ECO:0000256" key="12">
    <source>
        <dbReference type="RuleBase" id="RU366078"/>
    </source>
</evidence>
<dbReference type="GO" id="GO:0045087">
    <property type="term" value="P:innate immune response"/>
    <property type="evidence" value="ECO:0007669"/>
    <property type="project" value="UniProtKB-KW"/>
</dbReference>
<dbReference type="VEuPathDB" id="VectorBase:AMIN008220"/>
<dbReference type="Pfam" id="PF12032">
    <property type="entry name" value="CLIP"/>
    <property type="match status" value="1"/>
</dbReference>
<evidence type="ECO:0000313" key="15">
    <source>
        <dbReference type="Proteomes" id="UP000075920"/>
    </source>
</evidence>
<dbReference type="InterPro" id="IPR001254">
    <property type="entry name" value="Trypsin_dom"/>
</dbReference>
<comment type="similarity">
    <text evidence="11 12">Belongs to the peptidase S1 family. CLIP subfamily.</text>
</comment>
<feature type="domain" description="Peptidase S1" evidence="13">
    <location>
        <begin position="143"/>
        <end position="365"/>
    </location>
</feature>
<dbReference type="Proteomes" id="UP000075920">
    <property type="component" value="Unassembled WGS sequence"/>
</dbReference>
<evidence type="ECO:0000256" key="6">
    <source>
        <dbReference type="ARBA" id="ARBA00022801"/>
    </source>
</evidence>
<dbReference type="PROSITE" id="PS00134">
    <property type="entry name" value="TRYPSIN_HIS"/>
    <property type="match status" value="1"/>
</dbReference>
<dbReference type="Gene3D" id="2.40.10.10">
    <property type="entry name" value="Trypsin-like serine proteases"/>
    <property type="match status" value="1"/>
</dbReference>
<dbReference type="CDD" id="cd00190">
    <property type="entry name" value="Tryp_SPc"/>
    <property type="match status" value="1"/>
</dbReference>
<dbReference type="Pfam" id="PF00089">
    <property type="entry name" value="Trypsin"/>
    <property type="match status" value="1"/>
</dbReference>
<evidence type="ECO:0000256" key="2">
    <source>
        <dbReference type="ARBA" id="ARBA00022525"/>
    </source>
</evidence>
<dbReference type="GO" id="GO:0006508">
    <property type="term" value="P:proteolysis"/>
    <property type="evidence" value="ECO:0007669"/>
    <property type="project" value="UniProtKB-KW"/>
</dbReference>
<proteinExistence type="inferred from homology"/>
<keyword evidence="10" id="KW-0325">Glycoprotein</keyword>
<keyword evidence="15" id="KW-1185">Reference proteome</keyword>
<evidence type="ECO:0000256" key="8">
    <source>
        <dbReference type="ARBA" id="ARBA00022859"/>
    </source>
</evidence>
<evidence type="ECO:0000256" key="11">
    <source>
        <dbReference type="ARBA" id="ARBA00024195"/>
    </source>
</evidence>
<dbReference type="PRINTS" id="PR00722">
    <property type="entry name" value="CHYMOTRYPSIN"/>
</dbReference>
<keyword evidence="5 12" id="KW-0732">Signal</keyword>
<reference evidence="15" key="1">
    <citation type="submission" date="2013-03" db="EMBL/GenBank/DDBJ databases">
        <title>The Genome Sequence of Anopheles minimus MINIMUS1.</title>
        <authorList>
            <consortium name="The Broad Institute Genomics Platform"/>
            <person name="Neafsey D.E."/>
            <person name="Walton C."/>
            <person name="Walker B."/>
            <person name="Young S.K."/>
            <person name="Zeng Q."/>
            <person name="Gargeya S."/>
            <person name="Fitzgerald M."/>
            <person name="Haas B."/>
            <person name="Abouelleil A."/>
            <person name="Allen A.W."/>
            <person name="Alvarado L."/>
            <person name="Arachchi H.M."/>
            <person name="Berlin A.M."/>
            <person name="Chapman S.B."/>
            <person name="Gainer-Dewar J."/>
            <person name="Goldberg J."/>
            <person name="Griggs A."/>
            <person name="Gujja S."/>
            <person name="Hansen M."/>
            <person name="Howarth C."/>
            <person name="Imamovic A."/>
            <person name="Ireland A."/>
            <person name="Larimer J."/>
            <person name="McCowan C."/>
            <person name="Murphy C."/>
            <person name="Pearson M."/>
            <person name="Poon T.W."/>
            <person name="Priest M."/>
            <person name="Roberts A."/>
            <person name="Saif S."/>
            <person name="Shea T."/>
            <person name="Sisk P."/>
            <person name="Sykes S."/>
            <person name="Wortman J."/>
            <person name="Nusbaum C."/>
            <person name="Birren B."/>
        </authorList>
    </citation>
    <scope>NUCLEOTIDE SEQUENCE [LARGE SCALE GENOMIC DNA]</scope>
    <source>
        <strain evidence="15">MINIMUS1</strain>
    </source>
</reference>
<dbReference type="InterPro" id="IPR038565">
    <property type="entry name" value="CLIP_sf"/>
</dbReference>
<evidence type="ECO:0000256" key="9">
    <source>
        <dbReference type="ARBA" id="ARBA00023157"/>
    </source>
</evidence>
<dbReference type="InterPro" id="IPR022700">
    <property type="entry name" value="CLIP"/>
</dbReference>
<evidence type="ECO:0000313" key="14">
    <source>
        <dbReference type="EnsemblMetazoa" id="AMIN008220-PA"/>
    </source>
</evidence>
<evidence type="ECO:0000256" key="4">
    <source>
        <dbReference type="ARBA" id="ARBA00022670"/>
    </source>
</evidence>
<comment type="subcellular location">
    <subcellularLocation>
        <location evidence="1 12">Secreted</location>
    </subcellularLocation>
</comment>
<evidence type="ECO:0000259" key="13">
    <source>
        <dbReference type="PROSITE" id="PS50240"/>
    </source>
</evidence>